<keyword evidence="8" id="KW-0413">Isomerase</keyword>
<evidence type="ECO:0000313" key="8">
    <source>
        <dbReference type="EMBL" id="SEP53327.1"/>
    </source>
</evidence>
<comment type="subcellular location">
    <subcellularLocation>
        <location evidence="1">Cell envelope</location>
    </subcellularLocation>
</comment>
<keyword evidence="3" id="KW-0735">Signal-anchor</keyword>
<dbReference type="STRING" id="394193.SAMN04489732_12651"/>
<gene>
    <name evidence="8" type="ORF">SAMN04489732_12651</name>
</gene>
<reference evidence="8 9" key="1">
    <citation type="submission" date="2016-10" db="EMBL/GenBank/DDBJ databases">
        <authorList>
            <person name="de Groot N.N."/>
        </authorList>
    </citation>
    <scope>NUCLEOTIDE SEQUENCE [LARGE SCALE GENOMIC DNA]</scope>
    <source>
        <strain evidence="8 9">DSM 44993</strain>
    </source>
</reference>
<dbReference type="GO" id="GO:0017004">
    <property type="term" value="P:cytochrome complex assembly"/>
    <property type="evidence" value="ECO:0007669"/>
    <property type="project" value="UniProtKB-KW"/>
</dbReference>
<keyword evidence="6" id="KW-0472">Membrane</keyword>
<protein>
    <submittedName>
        <fullName evidence="8">Thiol-disulfide isomerase or thioredoxin</fullName>
    </submittedName>
</protein>
<evidence type="ECO:0000313" key="9">
    <source>
        <dbReference type="Proteomes" id="UP000198582"/>
    </source>
</evidence>
<evidence type="ECO:0000256" key="6">
    <source>
        <dbReference type="SAM" id="Phobius"/>
    </source>
</evidence>
<dbReference type="PANTHER" id="PTHR42852">
    <property type="entry name" value="THIOL:DISULFIDE INTERCHANGE PROTEIN DSBE"/>
    <property type="match status" value="1"/>
</dbReference>
<keyword evidence="5" id="KW-0676">Redox-active center</keyword>
<proteinExistence type="predicted"/>
<dbReference type="GO" id="GO:0016491">
    <property type="term" value="F:oxidoreductase activity"/>
    <property type="evidence" value="ECO:0007669"/>
    <property type="project" value="InterPro"/>
</dbReference>
<evidence type="ECO:0000256" key="2">
    <source>
        <dbReference type="ARBA" id="ARBA00022748"/>
    </source>
</evidence>
<feature type="transmembrane region" description="Helical" evidence="6">
    <location>
        <begin position="19"/>
        <end position="37"/>
    </location>
</feature>
<dbReference type="AlphaFoldDB" id="A0A1H8YMB8"/>
<evidence type="ECO:0000256" key="5">
    <source>
        <dbReference type="ARBA" id="ARBA00023284"/>
    </source>
</evidence>
<dbReference type="PROSITE" id="PS51352">
    <property type="entry name" value="THIOREDOXIN_2"/>
    <property type="match status" value="1"/>
</dbReference>
<dbReference type="PROSITE" id="PS00194">
    <property type="entry name" value="THIOREDOXIN_1"/>
    <property type="match status" value="1"/>
</dbReference>
<dbReference type="InterPro" id="IPR013766">
    <property type="entry name" value="Thioredoxin_domain"/>
</dbReference>
<dbReference type="SUPFAM" id="SSF52833">
    <property type="entry name" value="Thioredoxin-like"/>
    <property type="match status" value="1"/>
</dbReference>
<feature type="domain" description="Thioredoxin" evidence="7">
    <location>
        <begin position="70"/>
        <end position="217"/>
    </location>
</feature>
<evidence type="ECO:0000259" key="7">
    <source>
        <dbReference type="PROSITE" id="PS51352"/>
    </source>
</evidence>
<dbReference type="Pfam" id="PF08534">
    <property type="entry name" value="Redoxin"/>
    <property type="match status" value="1"/>
</dbReference>
<dbReference type="InterPro" id="IPR013740">
    <property type="entry name" value="Redoxin"/>
</dbReference>
<evidence type="ECO:0000256" key="1">
    <source>
        <dbReference type="ARBA" id="ARBA00004196"/>
    </source>
</evidence>
<evidence type="ECO:0000256" key="4">
    <source>
        <dbReference type="ARBA" id="ARBA00023157"/>
    </source>
</evidence>
<dbReference type="CDD" id="cd02966">
    <property type="entry name" value="TlpA_like_family"/>
    <property type="match status" value="1"/>
</dbReference>
<accession>A0A1H8YMB8</accession>
<dbReference type="PANTHER" id="PTHR42852:SF6">
    <property type="entry name" value="THIOL:DISULFIDE INTERCHANGE PROTEIN DSBE"/>
    <property type="match status" value="1"/>
</dbReference>
<sequence length="220" mass="22753">MTTPHDSTSTQTRRVLRRWWPILVIVAIAAAAALWPGTSPRPTSAAPSSVPRPPVDLVAARARAQLRPCPPPQSTGPSPTALRGVQVTCLGDGASVDLGAAVAGRTTVINVWASWCGPCRDELPVLDAYATSPGAVQVLGVQVQSDPADGLDLLTSLNVHLPSVIDSDGAVSTALHAPAYLPVSYVVTADGALRQVLPPTPFSSPEQVARTVRALSSGHS</sequence>
<name>A0A1H8YMB8_9PSEU</name>
<dbReference type="InterPro" id="IPR050553">
    <property type="entry name" value="Thioredoxin_ResA/DsbE_sf"/>
</dbReference>
<dbReference type="GO" id="GO:0030313">
    <property type="term" value="C:cell envelope"/>
    <property type="evidence" value="ECO:0007669"/>
    <property type="project" value="UniProtKB-SubCell"/>
</dbReference>
<dbReference type="EMBL" id="FOEF01000026">
    <property type="protein sequence ID" value="SEP53327.1"/>
    <property type="molecule type" value="Genomic_DNA"/>
</dbReference>
<dbReference type="Proteomes" id="UP000198582">
    <property type="component" value="Unassembled WGS sequence"/>
</dbReference>
<dbReference type="InterPro" id="IPR017937">
    <property type="entry name" value="Thioredoxin_CS"/>
</dbReference>
<organism evidence="8 9">
    <name type="scientific">Amycolatopsis saalfeldensis</name>
    <dbReference type="NCBI Taxonomy" id="394193"/>
    <lineage>
        <taxon>Bacteria</taxon>
        <taxon>Bacillati</taxon>
        <taxon>Actinomycetota</taxon>
        <taxon>Actinomycetes</taxon>
        <taxon>Pseudonocardiales</taxon>
        <taxon>Pseudonocardiaceae</taxon>
        <taxon>Amycolatopsis</taxon>
    </lineage>
</organism>
<keyword evidence="6" id="KW-0812">Transmembrane</keyword>
<keyword evidence="9" id="KW-1185">Reference proteome</keyword>
<dbReference type="GO" id="GO:0016853">
    <property type="term" value="F:isomerase activity"/>
    <property type="evidence" value="ECO:0007669"/>
    <property type="project" value="UniProtKB-KW"/>
</dbReference>
<keyword evidence="4" id="KW-1015">Disulfide bond</keyword>
<dbReference type="InterPro" id="IPR036249">
    <property type="entry name" value="Thioredoxin-like_sf"/>
</dbReference>
<dbReference type="Gene3D" id="3.40.30.10">
    <property type="entry name" value="Glutaredoxin"/>
    <property type="match status" value="1"/>
</dbReference>
<evidence type="ECO:0000256" key="3">
    <source>
        <dbReference type="ARBA" id="ARBA00022968"/>
    </source>
</evidence>
<keyword evidence="6" id="KW-1133">Transmembrane helix</keyword>
<keyword evidence="2" id="KW-0201">Cytochrome c-type biogenesis</keyword>